<dbReference type="InterPro" id="IPR001507">
    <property type="entry name" value="ZP_dom"/>
</dbReference>
<evidence type="ECO:0000313" key="3">
    <source>
        <dbReference type="EMBL" id="ABE72915.1"/>
    </source>
</evidence>
<dbReference type="PROSITE" id="PS51034">
    <property type="entry name" value="ZP_2"/>
    <property type="match status" value="1"/>
</dbReference>
<gene>
    <name evidence="3" type="primary">VEZP2</name>
</gene>
<keyword evidence="1" id="KW-0732">Signal</keyword>
<feature type="domain" description="ZP" evidence="2">
    <location>
        <begin position="32"/>
        <end position="281"/>
    </location>
</feature>
<evidence type="ECO:0000256" key="1">
    <source>
        <dbReference type="SAM" id="SignalP"/>
    </source>
</evidence>
<feature type="signal peptide" evidence="1">
    <location>
        <begin position="1"/>
        <end position="19"/>
    </location>
</feature>
<feature type="chain" id="PRO_5002627772" evidence="1">
    <location>
        <begin position="20"/>
        <end position="330"/>
    </location>
</feature>
<reference evidence="3" key="1">
    <citation type="journal article" date="2006" name="Proc. Natl. Acad. Sci. U.S.A.">
        <title>Rapidly evolving zona pellucida domain proteins are a major component of the vitelline envelope of abalone eggs.</title>
        <authorList>
            <person name="Aagaard J.E."/>
            <person name="Yi X."/>
            <person name="MacCoss M.J."/>
            <person name="Swanson W.J."/>
        </authorList>
    </citation>
    <scope>NUCLEOTIDE SEQUENCE</scope>
</reference>
<name>A0MCM4_HALCO</name>
<sequence length="330" mass="34699">MAGYMAILAILSFIAAAQGTVPPGYILDITPDCGTNGIADGAVHLMTDYDAEAKAVCGGNKAVSFSTTDGVFFTLPVSYAVTGGGSSACKFVKKKDAFVYTILVTVAFGSPGSRLHQVDERYTITCSFQPGGNKKSSPLTIKAGATAPKVIEGNTPPKSPSVIYLHLINVVGKKLTGAVSAGRSVRLKAVTLGPADKGIRPESCDAINSKGARFSILRSGCGDGMVIKQTKGFKTIGKVAYSAFFKLFTVNGDPQLSIECNFTVCAKTCNGPSCYYEWRKRREQPGDGTRSFLWKSAGHAATDVYTLNGVAVDVPAAQPGAPRSSVRRNQ</sequence>
<evidence type="ECO:0000259" key="2">
    <source>
        <dbReference type="PROSITE" id="PS51034"/>
    </source>
</evidence>
<proteinExistence type="evidence at transcript level"/>
<dbReference type="Pfam" id="PF25272">
    <property type="entry name" value="VERL_C"/>
    <property type="match status" value="1"/>
</dbReference>
<dbReference type="InterPro" id="IPR057371">
    <property type="entry name" value="VERL_C"/>
</dbReference>
<organism evidence="3">
    <name type="scientific">Haliotis corrugata</name>
    <name type="common">Pink abalone</name>
    <dbReference type="NCBI Taxonomy" id="6453"/>
    <lineage>
        <taxon>Eukaryota</taxon>
        <taxon>Metazoa</taxon>
        <taxon>Spiralia</taxon>
        <taxon>Lophotrochozoa</taxon>
        <taxon>Mollusca</taxon>
        <taxon>Gastropoda</taxon>
        <taxon>Vetigastropoda</taxon>
        <taxon>Lepetellida</taxon>
        <taxon>Haliotoidea</taxon>
        <taxon>Haliotidae</taxon>
        <taxon>Haliotis</taxon>
    </lineage>
</organism>
<accession>A0MCM4</accession>
<dbReference type="AlphaFoldDB" id="A0MCM4"/>
<dbReference type="EMBL" id="DQ453710">
    <property type="protein sequence ID" value="ABE72915.1"/>
    <property type="molecule type" value="mRNA"/>
</dbReference>
<protein>
    <submittedName>
        <fullName evidence="3">Vitelline envelope zona pellucida domain 2</fullName>
    </submittedName>
</protein>